<dbReference type="GO" id="GO:0071555">
    <property type="term" value="P:cell wall organization"/>
    <property type="evidence" value="ECO:0007669"/>
    <property type="project" value="UniProtKB-KW"/>
</dbReference>
<accession>A0A0G0QNR0</accession>
<dbReference type="STRING" id="1618550.UT39_C0001G0075"/>
<dbReference type="GO" id="GO:0009002">
    <property type="term" value="F:serine-type D-Ala-D-Ala carboxypeptidase activity"/>
    <property type="evidence" value="ECO:0007669"/>
    <property type="project" value="UniProtKB-EC"/>
</dbReference>
<comment type="catalytic activity">
    <reaction evidence="16">
        <text>[GlcNAc-(1-&gt;4)-Mur2Ac(oyl-L-Ala-gamma-D-Glu-L-Lys-D-Ala-D-Ala)](n)-di-trans,octa-cis-undecaprenyl diphosphate + beta-D-GlcNAc-(1-&gt;4)-Mur2Ac(oyl-L-Ala-gamma-D-Glu-L-Lys-D-Ala-D-Ala)-di-trans,octa-cis-undecaprenyl diphosphate = [GlcNAc-(1-&gt;4)-Mur2Ac(oyl-L-Ala-gamma-D-Glu-L-Lys-D-Ala-D-Ala)](n+1)-di-trans,octa-cis-undecaprenyl diphosphate + di-trans,octa-cis-undecaprenyl diphosphate + H(+)</text>
        <dbReference type="Rhea" id="RHEA:23708"/>
        <dbReference type="Rhea" id="RHEA-COMP:9602"/>
        <dbReference type="Rhea" id="RHEA-COMP:9603"/>
        <dbReference type="ChEBI" id="CHEBI:15378"/>
        <dbReference type="ChEBI" id="CHEBI:58405"/>
        <dbReference type="ChEBI" id="CHEBI:60033"/>
        <dbReference type="ChEBI" id="CHEBI:78435"/>
        <dbReference type="EC" id="2.4.99.28"/>
    </reaction>
</comment>
<evidence type="ECO:0000256" key="1">
    <source>
        <dbReference type="ARBA" id="ARBA00004236"/>
    </source>
</evidence>
<dbReference type="Gene3D" id="3.40.710.10">
    <property type="entry name" value="DD-peptidase/beta-lactamase superfamily"/>
    <property type="match status" value="1"/>
</dbReference>
<evidence type="ECO:0000256" key="10">
    <source>
        <dbReference type="ARBA" id="ARBA00022960"/>
    </source>
</evidence>
<dbReference type="Pfam" id="PF00905">
    <property type="entry name" value="Transpeptidase"/>
    <property type="match status" value="1"/>
</dbReference>
<evidence type="ECO:0000256" key="8">
    <source>
        <dbReference type="ARBA" id="ARBA00022679"/>
    </source>
</evidence>
<evidence type="ECO:0000313" key="22">
    <source>
        <dbReference type="Proteomes" id="UP000034246"/>
    </source>
</evidence>
<keyword evidence="8" id="KW-0808">Transferase</keyword>
<dbReference type="NCBIfam" id="TIGR02074">
    <property type="entry name" value="PBP_1a_fam"/>
    <property type="match status" value="1"/>
</dbReference>
<gene>
    <name evidence="21" type="ORF">UT39_C0001G0075</name>
</gene>
<keyword evidence="6" id="KW-0645">Protease</keyword>
<dbReference type="GO" id="GO:0008955">
    <property type="term" value="F:peptidoglycan glycosyltransferase activity"/>
    <property type="evidence" value="ECO:0007669"/>
    <property type="project" value="UniProtKB-EC"/>
</dbReference>
<dbReference type="InterPro" id="IPR001264">
    <property type="entry name" value="Glyco_trans_51"/>
</dbReference>
<name>A0A0G0QNR0_9BACT</name>
<keyword evidence="5" id="KW-0121">Carboxypeptidase</keyword>
<dbReference type="GO" id="GO:0030288">
    <property type="term" value="C:outer membrane-bounded periplasmic space"/>
    <property type="evidence" value="ECO:0007669"/>
    <property type="project" value="TreeGrafter"/>
</dbReference>
<dbReference type="PATRIC" id="fig|1618550.3.peg.80"/>
<protein>
    <recommendedName>
        <fullName evidence="23">Penicillin-insensitive transglycosylase</fullName>
    </recommendedName>
</protein>
<evidence type="ECO:0008006" key="23">
    <source>
        <dbReference type="Google" id="ProtNLM"/>
    </source>
</evidence>
<comment type="catalytic activity">
    <reaction evidence="15">
        <text>Preferential cleavage: (Ac)2-L-Lys-D-Ala-|-D-Ala. Also transpeptidation of peptidyl-alanyl moieties that are N-acyl substituents of D-alanine.</text>
        <dbReference type="EC" id="3.4.16.4"/>
    </reaction>
</comment>
<evidence type="ECO:0000259" key="20">
    <source>
        <dbReference type="Pfam" id="PF00912"/>
    </source>
</evidence>
<dbReference type="FunFam" id="1.10.3810.10:FF:000001">
    <property type="entry name" value="Penicillin-binding protein 1A"/>
    <property type="match status" value="1"/>
</dbReference>
<keyword evidence="12 18" id="KW-0472">Membrane</keyword>
<dbReference type="InterPro" id="IPR012338">
    <property type="entry name" value="Beta-lactam/transpept-like"/>
</dbReference>
<dbReference type="InterPro" id="IPR050396">
    <property type="entry name" value="Glycosyltr_51/Transpeptidase"/>
</dbReference>
<evidence type="ECO:0000256" key="3">
    <source>
        <dbReference type="ARBA" id="ARBA00007739"/>
    </source>
</evidence>
<keyword evidence="11" id="KW-0573">Peptidoglycan synthesis</keyword>
<feature type="region of interest" description="Disordered" evidence="17">
    <location>
        <begin position="878"/>
        <end position="899"/>
    </location>
</feature>
<proteinExistence type="inferred from homology"/>
<evidence type="ECO:0000256" key="14">
    <source>
        <dbReference type="ARBA" id="ARBA00023316"/>
    </source>
</evidence>
<keyword evidence="14" id="KW-0961">Cell wall biogenesis/degradation</keyword>
<reference evidence="21 22" key="1">
    <citation type="journal article" date="2015" name="Nature">
        <title>rRNA introns, odd ribosomes, and small enigmatic genomes across a large radiation of phyla.</title>
        <authorList>
            <person name="Brown C.T."/>
            <person name="Hug L.A."/>
            <person name="Thomas B.C."/>
            <person name="Sharon I."/>
            <person name="Castelle C.J."/>
            <person name="Singh A."/>
            <person name="Wilkins M.J."/>
            <person name="Williams K.H."/>
            <person name="Banfield J.F."/>
        </authorList>
    </citation>
    <scope>NUCLEOTIDE SEQUENCE [LARGE SCALE GENOMIC DNA]</scope>
</reference>
<feature type="transmembrane region" description="Helical" evidence="18">
    <location>
        <begin position="64"/>
        <end position="85"/>
    </location>
</feature>
<keyword evidence="4" id="KW-1003">Cell membrane</keyword>
<evidence type="ECO:0000256" key="7">
    <source>
        <dbReference type="ARBA" id="ARBA00022676"/>
    </source>
</evidence>
<dbReference type="GO" id="GO:0008360">
    <property type="term" value="P:regulation of cell shape"/>
    <property type="evidence" value="ECO:0007669"/>
    <property type="project" value="UniProtKB-KW"/>
</dbReference>
<feature type="domain" description="Glycosyl transferase family 51" evidence="20">
    <location>
        <begin position="108"/>
        <end position="283"/>
    </location>
</feature>
<dbReference type="InterPro" id="IPR001460">
    <property type="entry name" value="PCN-bd_Tpept"/>
</dbReference>
<dbReference type="Gene3D" id="1.10.3810.10">
    <property type="entry name" value="Biosynthetic peptidoglycan transglycosylase-like"/>
    <property type="match status" value="1"/>
</dbReference>
<dbReference type="InterPro" id="IPR023346">
    <property type="entry name" value="Lysozyme-like_dom_sf"/>
</dbReference>
<keyword evidence="18" id="KW-1133">Transmembrane helix</keyword>
<dbReference type="GO" id="GO:0006508">
    <property type="term" value="P:proteolysis"/>
    <property type="evidence" value="ECO:0007669"/>
    <property type="project" value="UniProtKB-KW"/>
</dbReference>
<dbReference type="Pfam" id="PF00912">
    <property type="entry name" value="Transgly"/>
    <property type="match status" value="1"/>
</dbReference>
<evidence type="ECO:0000256" key="2">
    <source>
        <dbReference type="ARBA" id="ARBA00007090"/>
    </source>
</evidence>
<comment type="similarity">
    <text evidence="2">In the C-terminal section; belongs to the transpeptidase family.</text>
</comment>
<organism evidence="21 22">
    <name type="scientific">Candidatus Woesebacteria bacterium GW2011_GWA1_39_21</name>
    <dbReference type="NCBI Taxonomy" id="1618550"/>
    <lineage>
        <taxon>Bacteria</taxon>
        <taxon>Candidatus Woeseibacteriota</taxon>
    </lineage>
</organism>
<evidence type="ECO:0000256" key="12">
    <source>
        <dbReference type="ARBA" id="ARBA00023136"/>
    </source>
</evidence>
<evidence type="ECO:0000256" key="16">
    <source>
        <dbReference type="ARBA" id="ARBA00049902"/>
    </source>
</evidence>
<dbReference type="GO" id="GO:0009252">
    <property type="term" value="P:peptidoglycan biosynthetic process"/>
    <property type="evidence" value="ECO:0007669"/>
    <property type="project" value="UniProtKB-KW"/>
</dbReference>
<dbReference type="SUPFAM" id="SSF56601">
    <property type="entry name" value="beta-lactamase/transpeptidase-like"/>
    <property type="match status" value="1"/>
</dbReference>
<dbReference type="GO" id="GO:0008658">
    <property type="term" value="F:penicillin binding"/>
    <property type="evidence" value="ECO:0007669"/>
    <property type="project" value="InterPro"/>
</dbReference>
<feature type="compositionally biased region" description="Low complexity" evidence="17">
    <location>
        <begin position="887"/>
        <end position="899"/>
    </location>
</feature>
<keyword evidence="18" id="KW-0812">Transmembrane</keyword>
<dbReference type="Proteomes" id="UP000034246">
    <property type="component" value="Unassembled WGS sequence"/>
</dbReference>
<dbReference type="GO" id="GO:0005886">
    <property type="term" value="C:plasma membrane"/>
    <property type="evidence" value="ECO:0007669"/>
    <property type="project" value="UniProtKB-SubCell"/>
</dbReference>
<keyword evidence="7" id="KW-0328">Glycosyltransferase</keyword>
<dbReference type="InterPro" id="IPR013783">
    <property type="entry name" value="Ig-like_fold"/>
</dbReference>
<dbReference type="EMBL" id="LBWP01000001">
    <property type="protein sequence ID" value="KKR12020.1"/>
    <property type="molecule type" value="Genomic_DNA"/>
</dbReference>
<evidence type="ECO:0000259" key="19">
    <source>
        <dbReference type="Pfam" id="PF00905"/>
    </source>
</evidence>
<dbReference type="Gene3D" id="2.60.40.10">
    <property type="entry name" value="Immunoglobulins"/>
    <property type="match status" value="1"/>
</dbReference>
<dbReference type="PANTHER" id="PTHR32282">
    <property type="entry name" value="BINDING PROTEIN TRANSPEPTIDASE, PUTATIVE-RELATED"/>
    <property type="match status" value="1"/>
</dbReference>
<dbReference type="AlphaFoldDB" id="A0A0G0QNR0"/>
<evidence type="ECO:0000256" key="9">
    <source>
        <dbReference type="ARBA" id="ARBA00022801"/>
    </source>
</evidence>
<feature type="domain" description="Penicillin-binding protein transpeptidase" evidence="19">
    <location>
        <begin position="373"/>
        <end position="625"/>
    </location>
</feature>
<evidence type="ECO:0000256" key="15">
    <source>
        <dbReference type="ARBA" id="ARBA00034000"/>
    </source>
</evidence>
<comment type="similarity">
    <text evidence="3">In the N-terminal section; belongs to the glycosyltransferase 51 family.</text>
</comment>
<evidence type="ECO:0000256" key="11">
    <source>
        <dbReference type="ARBA" id="ARBA00022984"/>
    </source>
</evidence>
<evidence type="ECO:0000256" key="13">
    <source>
        <dbReference type="ARBA" id="ARBA00023268"/>
    </source>
</evidence>
<comment type="caution">
    <text evidence="21">The sequence shown here is derived from an EMBL/GenBank/DDBJ whole genome shotgun (WGS) entry which is preliminary data.</text>
</comment>
<keyword evidence="13" id="KW-0511">Multifunctional enzyme</keyword>
<evidence type="ECO:0000256" key="6">
    <source>
        <dbReference type="ARBA" id="ARBA00022670"/>
    </source>
</evidence>
<keyword evidence="10" id="KW-0133">Cell shape</keyword>
<evidence type="ECO:0000313" key="21">
    <source>
        <dbReference type="EMBL" id="KKR12020.1"/>
    </source>
</evidence>
<evidence type="ECO:0000256" key="5">
    <source>
        <dbReference type="ARBA" id="ARBA00022645"/>
    </source>
</evidence>
<evidence type="ECO:0000256" key="18">
    <source>
        <dbReference type="SAM" id="Phobius"/>
    </source>
</evidence>
<dbReference type="InterPro" id="IPR036950">
    <property type="entry name" value="PBP_transglycosylase"/>
</dbReference>
<sequence>MKKLSRIRILSLGSGEDALINISSSEDALSMWRRRFERQRVPKRNSGFRSKENFSSLLLRISKFAFFALIAAVVVGVAILSYIAYDLPSPDKIVRREGFSTKILDRSGEVLYDIYQDQKRVPVKFEDVPDYLKEATISIEDKNFYSHEGFDVLGIVRGFTKIFTKGRAEGGSTMTQQLVKNVLLTSERSVLRKIKEFVLAVQIERKYTKDEILLMYLNEAPYGGTAWGVEAASEAYFGKSVKDLNLVESAVLAGLPQRPSYYSPYSANSDAYKARTRDVLRRMREDGHITSDLEDEAIQMLDEIKFAGKGGNFKAPHFVSYVEQILEDKYGSAILEQGGYTITTTLDWKIQEEAQKIVTDEVNKVEGLNITNGASVVLDSQTGEILAMVGSKDFSAKDYDGQVNVTTALRQPGSAFKPFTYVTAFKKYYTPSTLIMDVPTEFPGGIGQPVYKPVDYDGKYRGPIQLRYALANSINIPAVKLLAMVGIRDVLRTAYDLGINSLKPTDETMSRVGLSLTLGGGEVRLLELTSAYSAFMNKGYRVDPVSILKIEDANGKVLEENKPEKGKQVLSEAEAFLIANILSDNSARAMIFGENSLLNIAGKQIAVKTGTTNDKRDNWAVGGNPQVVVGTWVGNNDNSPMKQVASGVSGASPIWRKILLKSLDGKPNATFEIPENVVTKEVDSVSGYSAHDGFPSRLEYFIKGTEPGNDLVHIKLKMCKSQGKLATPSDVSSGNYEEREYFVFKEEDVTGGIDGVNKWQEGILAWITSQNDSRYNPPTDYCEGSNPISVDFNSPRDHNSNLPEKFNVDIKVDSVNDISEVVLEIDGVKLRTFTGKPFSQDVDLSSGVHQLRAVSRDVNGKESDKTITIGVGVPWDYFPSPTPTPTPVSTSAPTNTPTP</sequence>
<dbReference type="SUPFAM" id="SSF53955">
    <property type="entry name" value="Lysozyme-like"/>
    <property type="match status" value="1"/>
</dbReference>
<evidence type="ECO:0000256" key="17">
    <source>
        <dbReference type="SAM" id="MobiDB-lite"/>
    </source>
</evidence>
<keyword evidence="9" id="KW-0378">Hydrolase</keyword>
<dbReference type="PANTHER" id="PTHR32282:SF11">
    <property type="entry name" value="PENICILLIN-BINDING PROTEIN 1B"/>
    <property type="match status" value="1"/>
</dbReference>
<comment type="subcellular location">
    <subcellularLocation>
        <location evidence="1">Cell membrane</location>
    </subcellularLocation>
</comment>
<evidence type="ECO:0000256" key="4">
    <source>
        <dbReference type="ARBA" id="ARBA00022475"/>
    </source>
</evidence>